<dbReference type="InterPro" id="IPR011042">
    <property type="entry name" value="6-blade_b-propeller_TolB-like"/>
</dbReference>
<dbReference type="Gene3D" id="2.120.10.30">
    <property type="entry name" value="TolB, C-terminal domain"/>
    <property type="match status" value="2"/>
</dbReference>
<dbReference type="PANTHER" id="PTHR36842:SF1">
    <property type="entry name" value="PROTEIN TOLB"/>
    <property type="match status" value="1"/>
</dbReference>
<dbReference type="OrthoDB" id="262125at2"/>
<dbReference type="RefSeq" id="WP_045276433.1">
    <property type="nucleotide sequence ID" value="NZ_BAAAUP010000002.1"/>
</dbReference>
<dbReference type="AlphaFoldDB" id="A0A0M2GYA0"/>
<evidence type="ECO:0000256" key="2">
    <source>
        <dbReference type="SAM" id="SignalP"/>
    </source>
</evidence>
<protein>
    <submittedName>
        <fullName evidence="3">Protein TolB</fullName>
    </submittedName>
</protein>
<gene>
    <name evidence="3" type="primary">tolB</name>
    <name evidence="3" type="ORF">RS81_02545</name>
</gene>
<keyword evidence="2" id="KW-0732">Signal</keyword>
<sequence length="431" mass="45457">MSEFQIEVEQWRQGLRRRLGLAAACAAMVMTTAAGCANVATADIETDATDVPAKQASSLPAESPQGWIAFSGRPGEGGVMLVRAGEDAHRVIGDGDGVTRICPAFEPGGARLAFGAAAGTGGVLEDDTMLAIATVSPDGEASVTSTIPLPEFGAPPCPVWSPDGRWIAIGAQPGGPQRRGTMEQVWIVDTAGGETRLIPELAVTDFEFAPDSTQLYLADETALLSYTIGDGQIRTVDDTPLGQAITVSPDGQTIAVERRKINAADRYDLWLVATNGTDQQLIVGDYPQMHGIGPVWSPDGRHVVFQRSCETVALPSGEEHPCSEEHDVVVVSVAEGDPEAPFGTQRVLPLAMTGEGRSSKPWYPYSVTWSPDSSTLLYVGWSTDPSGADYTDGLALVPMDGSGPPTVLHEAPDGLDAYPGSPMNYFQSWSG</sequence>
<name>A0A0M2GYA0_9MICO</name>
<reference evidence="3 4" key="1">
    <citation type="submission" date="2015-02" db="EMBL/GenBank/DDBJ databases">
        <title>Draft genome sequences of ten Microbacterium spp. with emphasis on heavy metal contaminated environments.</title>
        <authorList>
            <person name="Corretto E."/>
        </authorList>
    </citation>
    <scope>NUCLEOTIDE SEQUENCE [LARGE SCALE GENOMIC DNA]</scope>
    <source>
        <strain evidence="3 4">DSM 12510</strain>
    </source>
</reference>
<dbReference type="STRING" id="92835.RS81_02545"/>
<dbReference type="EMBL" id="JYIZ01000054">
    <property type="protein sequence ID" value="KJL38750.1"/>
    <property type="molecule type" value="Genomic_DNA"/>
</dbReference>
<dbReference type="PANTHER" id="PTHR36842">
    <property type="entry name" value="PROTEIN TOLB HOMOLOG"/>
    <property type="match status" value="1"/>
</dbReference>
<evidence type="ECO:0000313" key="3">
    <source>
        <dbReference type="EMBL" id="KJL38750.1"/>
    </source>
</evidence>
<dbReference type="Pfam" id="PF07676">
    <property type="entry name" value="PD40"/>
    <property type="match status" value="2"/>
</dbReference>
<feature type="chain" id="PRO_5039345164" evidence="2">
    <location>
        <begin position="37"/>
        <end position="431"/>
    </location>
</feature>
<dbReference type="PATRIC" id="fig|92835.4.peg.2579"/>
<comment type="similarity">
    <text evidence="1">Belongs to the TolB family.</text>
</comment>
<dbReference type="SUPFAM" id="SSF82171">
    <property type="entry name" value="DPP6 N-terminal domain-like"/>
    <property type="match status" value="1"/>
</dbReference>
<keyword evidence="4" id="KW-1185">Reference proteome</keyword>
<comment type="caution">
    <text evidence="3">The sequence shown here is derived from an EMBL/GenBank/DDBJ whole genome shotgun (WGS) entry which is preliminary data.</text>
</comment>
<evidence type="ECO:0000256" key="1">
    <source>
        <dbReference type="ARBA" id="ARBA00009820"/>
    </source>
</evidence>
<evidence type="ECO:0000313" key="4">
    <source>
        <dbReference type="Proteomes" id="UP000033956"/>
    </source>
</evidence>
<dbReference type="Proteomes" id="UP000033956">
    <property type="component" value="Unassembled WGS sequence"/>
</dbReference>
<feature type="signal peptide" evidence="2">
    <location>
        <begin position="1"/>
        <end position="36"/>
    </location>
</feature>
<organism evidence="3 4">
    <name type="scientific">Microbacterium terrae</name>
    <dbReference type="NCBI Taxonomy" id="69369"/>
    <lineage>
        <taxon>Bacteria</taxon>
        <taxon>Bacillati</taxon>
        <taxon>Actinomycetota</taxon>
        <taxon>Actinomycetes</taxon>
        <taxon>Micrococcales</taxon>
        <taxon>Microbacteriaceae</taxon>
        <taxon>Microbacterium</taxon>
    </lineage>
</organism>
<dbReference type="InterPro" id="IPR011659">
    <property type="entry name" value="WD40"/>
</dbReference>
<proteinExistence type="inferred from homology"/>
<accession>A0A0M2GYA0</accession>